<evidence type="ECO:0000259" key="9">
    <source>
        <dbReference type="PROSITE" id="PS50968"/>
    </source>
</evidence>
<dbReference type="PROSITE" id="PS00188">
    <property type="entry name" value="BIOTIN"/>
    <property type="match status" value="1"/>
</dbReference>
<dbReference type="InterPro" id="IPR001249">
    <property type="entry name" value="AcCoA_biotinCC"/>
</dbReference>
<dbReference type="GO" id="GO:0009317">
    <property type="term" value="C:acetyl-CoA carboxylase complex"/>
    <property type="evidence" value="ECO:0007669"/>
    <property type="project" value="InterPro"/>
</dbReference>
<feature type="domain" description="Lipoyl-binding" evidence="9">
    <location>
        <begin position="50"/>
        <end position="138"/>
    </location>
</feature>
<evidence type="ECO:0000256" key="7">
    <source>
        <dbReference type="ARBA" id="ARBA00023267"/>
    </source>
</evidence>
<keyword evidence="7 8" id="KW-0092">Biotin</keyword>
<protein>
    <recommendedName>
        <fullName evidence="2 8">Biotin carboxyl carrier protein of acetyl-CoA carboxylase</fullName>
    </recommendedName>
</protein>
<dbReference type="InterPro" id="IPR000089">
    <property type="entry name" value="Biotin_lipoyl"/>
</dbReference>
<dbReference type="SUPFAM" id="SSF51230">
    <property type="entry name" value="Single hybrid motif"/>
    <property type="match status" value="1"/>
</dbReference>
<evidence type="ECO:0000256" key="8">
    <source>
        <dbReference type="RuleBase" id="RU364072"/>
    </source>
</evidence>
<gene>
    <name evidence="10" type="ORF">ERX29_06535</name>
</gene>
<evidence type="ECO:0000256" key="4">
    <source>
        <dbReference type="ARBA" id="ARBA00022832"/>
    </source>
</evidence>
<dbReference type="InterPro" id="IPR001882">
    <property type="entry name" value="Biotin_BS"/>
</dbReference>
<dbReference type="OrthoDB" id="9811735at2"/>
<comment type="pathway">
    <text evidence="1 8">Lipid metabolism; fatty acid biosynthesis.</text>
</comment>
<dbReference type="InterPro" id="IPR050709">
    <property type="entry name" value="Biotin_Carboxyl_Carrier/Decarb"/>
</dbReference>
<comment type="function">
    <text evidence="8">This protein is a component of the acetyl coenzyme A carboxylase complex; first, biotin carboxylase catalyzes the carboxylation of the carrier protein and then the transcarboxylase transfers the carboxyl group to form malonyl-CoA.</text>
</comment>
<keyword evidence="3 8" id="KW-0444">Lipid biosynthesis</keyword>
<dbReference type="Gene3D" id="2.40.50.100">
    <property type="match status" value="1"/>
</dbReference>
<keyword evidence="5 8" id="KW-0443">Lipid metabolism</keyword>
<evidence type="ECO:0000313" key="11">
    <source>
        <dbReference type="Proteomes" id="UP000294802"/>
    </source>
</evidence>
<dbReference type="PANTHER" id="PTHR45266:SF3">
    <property type="entry name" value="OXALOACETATE DECARBOXYLASE ALPHA CHAIN"/>
    <property type="match status" value="1"/>
</dbReference>
<keyword evidence="11" id="KW-1185">Reference proteome</keyword>
<reference evidence="10 11" key="1">
    <citation type="submission" date="2019-01" db="EMBL/GenBank/DDBJ databases">
        <title>Draft genome sequences of the type strains of six Macrococcus species.</title>
        <authorList>
            <person name="Mazhar S."/>
            <person name="Altermann E."/>
            <person name="Hill C."/>
            <person name="Mcauliffe O."/>
        </authorList>
    </citation>
    <scope>NUCLEOTIDE SEQUENCE [LARGE SCALE GENOMIC DNA]</scope>
    <source>
        <strain evidence="10 11">CCM4815</strain>
    </source>
</reference>
<dbReference type="AlphaFoldDB" id="A0A4R6BTW3"/>
<dbReference type="UniPathway" id="UPA00094"/>
<dbReference type="PANTHER" id="PTHR45266">
    <property type="entry name" value="OXALOACETATE DECARBOXYLASE ALPHA CHAIN"/>
    <property type="match status" value="1"/>
</dbReference>
<dbReference type="GO" id="GO:0006633">
    <property type="term" value="P:fatty acid biosynthetic process"/>
    <property type="evidence" value="ECO:0007669"/>
    <property type="project" value="UniProtKB-UniPathway"/>
</dbReference>
<evidence type="ECO:0000256" key="5">
    <source>
        <dbReference type="ARBA" id="ARBA00023098"/>
    </source>
</evidence>
<organism evidence="10 11">
    <name type="scientific">Macrococcus lamae</name>
    <dbReference type="NCBI Taxonomy" id="198484"/>
    <lineage>
        <taxon>Bacteria</taxon>
        <taxon>Bacillati</taxon>
        <taxon>Bacillota</taxon>
        <taxon>Bacilli</taxon>
        <taxon>Bacillales</taxon>
        <taxon>Staphylococcaceae</taxon>
        <taxon>Macrococcus</taxon>
    </lineage>
</organism>
<name>A0A4R6BTW3_9STAP</name>
<evidence type="ECO:0000256" key="2">
    <source>
        <dbReference type="ARBA" id="ARBA00017562"/>
    </source>
</evidence>
<keyword evidence="6 8" id="KW-0275">Fatty acid biosynthesis</keyword>
<evidence type="ECO:0000256" key="1">
    <source>
        <dbReference type="ARBA" id="ARBA00005194"/>
    </source>
</evidence>
<sequence length="141" mass="15519">MNTSNLETLIKLMNDNQLQVLSIKDVGTEYHIEKAAGKLEPALIPSPVQAQQMSDTETETGHIQKSQLVGTFYATDSEDSTEPLVKQGDTVQKGDRIGIIEAMKVMNDIQAEVSGVIEELFVENGTAVDYDAPLVRIRENK</sequence>
<dbReference type="PROSITE" id="PS50968">
    <property type="entry name" value="BIOTINYL_LIPOYL"/>
    <property type="match status" value="1"/>
</dbReference>
<dbReference type="PRINTS" id="PR01071">
    <property type="entry name" value="ACOABIOTINCC"/>
</dbReference>
<dbReference type="GO" id="GO:0003989">
    <property type="term" value="F:acetyl-CoA carboxylase activity"/>
    <property type="evidence" value="ECO:0007669"/>
    <property type="project" value="InterPro"/>
</dbReference>
<dbReference type="RefSeq" id="WP_133443899.1">
    <property type="nucleotide sequence ID" value="NZ_SCWB01000010.1"/>
</dbReference>
<dbReference type="Proteomes" id="UP000294802">
    <property type="component" value="Unassembled WGS sequence"/>
</dbReference>
<dbReference type="Pfam" id="PF00364">
    <property type="entry name" value="Biotin_lipoyl"/>
    <property type="match status" value="1"/>
</dbReference>
<evidence type="ECO:0000313" key="10">
    <source>
        <dbReference type="EMBL" id="TDM10501.1"/>
    </source>
</evidence>
<evidence type="ECO:0000256" key="3">
    <source>
        <dbReference type="ARBA" id="ARBA00022516"/>
    </source>
</evidence>
<keyword evidence="4 8" id="KW-0276">Fatty acid metabolism</keyword>
<comment type="caution">
    <text evidence="10">The sequence shown here is derived from an EMBL/GenBank/DDBJ whole genome shotgun (WGS) entry which is preliminary data.</text>
</comment>
<dbReference type="InterPro" id="IPR011053">
    <property type="entry name" value="Single_hybrid_motif"/>
</dbReference>
<accession>A0A4R6BTW3</accession>
<proteinExistence type="predicted"/>
<dbReference type="EMBL" id="SCWB01000010">
    <property type="protein sequence ID" value="TDM10501.1"/>
    <property type="molecule type" value="Genomic_DNA"/>
</dbReference>
<evidence type="ECO:0000256" key="6">
    <source>
        <dbReference type="ARBA" id="ARBA00023160"/>
    </source>
</evidence>
<dbReference type="CDD" id="cd06850">
    <property type="entry name" value="biotinyl_domain"/>
    <property type="match status" value="1"/>
</dbReference>